<keyword evidence="2" id="KW-1185">Reference proteome</keyword>
<sequence>MELACVSSYMRVFGFDPNGDRAYSDVHSQGILTMTDPSSGIDGHGSRVAGGGQRASISREEDERDAKRVAYPG</sequence>
<accession>A0ACC1T3D0</accession>
<name>A0ACC1T3D0_9APHY</name>
<protein>
    <submittedName>
        <fullName evidence="1">Uncharacterized protein</fullName>
    </submittedName>
</protein>
<evidence type="ECO:0000313" key="2">
    <source>
        <dbReference type="Proteomes" id="UP001148662"/>
    </source>
</evidence>
<reference evidence="1" key="1">
    <citation type="submission" date="2022-07" db="EMBL/GenBank/DDBJ databases">
        <title>Genome Sequence of Phlebia brevispora.</title>
        <authorList>
            <person name="Buettner E."/>
        </authorList>
    </citation>
    <scope>NUCLEOTIDE SEQUENCE</scope>
    <source>
        <strain evidence="1">MPL23</strain>
    </source>
</reference>
<evidence type="ECO:0000313" key="1">
    <source>
        <dbReference type="EMBL" id="KAJ3552104.1"/>
    </source>
</evidence>
<comment type="caution">
    <text evidence="1">The sequence shown here is derived from an EMBL/GenBank/DDBJ whole genome shotgun (WGS) entry which is preliminary data.</text>
</comment>
<dbReference type="EMBL" id="JANHOG010000705">
    <property type="protein sequence ID" value="KAJ3552104.1"/>
    <property type="molecule type" value="Genomic_DNA"/>
</dbReference>
<gene>
    <name evidence="1" type="ORF">NM688_g4329</name>
</gene>
<dbReference type="Proteomes" id="UP001148662">
    <property type="component" value="Unassembled WGS sequence"/>
</dbReference>
<organism evidence="1 2">
    <name type="scientific">Phlebia brevispora</name>
    <dbReference type="NCBI Taxonomy" id="194682"/>
    <lineage>
        <taxon>Eukaryota</taxon>
        <taxon>Fungi</taxon>
        <taxon>Dikarya</taxon>
        <taxon>Basidiomycota</taxon>
        <taxon>Agaricomycotina</taxon>
        <taxon>Agaricomycetes</taxon>
        <taxon>Polyporales</taxon>
        <taxon>Meruliaceae</taxon>
        <taxon>Phlebia</taxon>
    </lineage>
</organism>
<proteinExistence type="predicted"/>